<evidence type="ECO:0000256" key="5">
    <source>
        <dbReference type="ARBA" id="ARBA00022676"/>
    </source>
</evidence>
<gene>
    <name evidence="11" type="ORF">EV212_10690</name>
</gene>
<comment type="catalytic activity">
    <reaction evidence="1 10">
        <text>Transfers a segment of a (1-&gt;4)-alpha-D-glucan to a new position in an acceptor, which may be glucose or a (1-&gt;4)-alpha-D-glucan.</text>
        <dbReference type="EC" id="2.4.1.25"/>
    </reaction>
</comment>
<dbReference type="InterPro" id="IPR017853">
    <property type="entry name" value="GH"/>
</dbReference>
<dbReference type="NCBIfam" id="NF011080">
    <property type="entry name" value="PRK14508.1-3"/>
    <property type="match status" value="1"/>
</dbReference>
<keyword evidence="5 10" id="KW-0328">Glycosyltransferase</keyword>
<evidence type="ECO:0000313" key="12">
    <source>
        <dbReference type="Proteomes" id="UP000295711"/>
    </source>
</evidence>
<evidence type="ECO:0000256" key="3">
    <source>
        <dbReference type="ARBA" id="ARBA00012560"/>
    </source>
</evidence>
<evidence type="ECO:0000256" key="7">
    <source>
        <dbReference type="ARBA" id="ARBA00023277"/>
    </source>
</evidence>
<evidence type="ECO:0000256" key="2">
    <source>
        <dbReference type="ARBA" id="ARBA00005684"/>
    </source>
</evidence>
<evidence type="ECO:0000256" key="8">
    <source>
        <dbReference type="ARBA" id="ARBA00031423"/>
    </source>
</evidence>
<dbReference type="PANTHER" id="PTHR32438:SF5">
    <property type="entry name" value="4-ALPHA-GLUCANOTRANSFERASE DPE1, CHLOROPLASTIC_AMYLOPLASTIC"/>
    <property type="match status" value="1"/>
</dbReference>
<dbReference type="RefSeq" id="WP_132091369.1">
    <property type="nucleotide sequence ID" value="NZ_JANKAQ010000008.1"/>
</dbReference>
<keyword evidence="7 10" id="KW-0119">Carbohydrate metabolism</keyword>
<evidence type="ECO:0000313" key="11">
    <source>
        <dbReference type="EMBL" id="TCO84663.1"/>
    </source>
</evidence>
<dbReference type="EC" id="2.4.1.25" evidence="3 10"/>
<dbReference type="Proteomes" id="UP000295711">
    <property type="component" value="Unassembled WGS sequence"/>
</dbReference>
<accession>A0A4R2LFI2</accession>
<dbReference type="SUPFAM" id="SSF51445">
    <property type="entry name" value="(Trans)glycosidases"/>
    <property type="match status" value="1"/>
</dbReference>
<proteinExistence type="inferred from homology"/>
<evidence type="ECO:0000256" key="10">
    <source>
        <dbReference type="RuleBase" id="RU361207"/>
    </source>
</evidence>
<comment type="caution">
    <text evidence="11">The sequence shown here is derived from an EMBL/GenBank/DDBJ whole genome shotgun (WGS) entry which is preliminary data.</text>
</comment>
<dbReference type="EMBL" id="SLXA01000006">
    <property type="protein sequence ID" value="TCO84663.1"/>
    <property type="molecule type" value="Genomic_DNA"/>
</dbReference>
<evidence type="ECO:0000256" key="4">
    <source>
        <dbReference type="ARBA" id="ARBA00020295"/>
    </source>
</evidence>
<protein>
    <recommendedName>
        <fullName evidence="4 10">4-alpha-glucanotransferase</fullName>
        <ecNumber evidence="3 10">2.4.1.25</ecNumber>
    </recommendedName>
    <alternativeName>
        <fullName evidence="8 10">Amylomaltase</fullName>
    </alternativeName>
    <alternativeName>
        <fullName evidence="9 10">Disproportionating enzyme</fullName>
    </alternativeName>
</protein>
<dbReference type="OrthoDB" id="9811841at2"/>
<dbReference type="InterPro" id="IPR003385">
    <property type="entry name" value="Glyco_hydro_77"/>
</dbReference>
<dbReference type="GO" id="GO:0004134">
    <property type="term" value="F:4-alpha-glucanotransferase activity"/>
    <property type="evidence" value="ECO:0007669"/>
    <property type="project" value="UniProtKB-EC"/>
</dbReference>
<organism evidence="11 12">
    <name type="scientific">Frisingicoccus caecimuris</name>
    <dbReference type="NCBI Taxonomy" id="1796636"/>
    <lineage>
        <taxon>Bacteria</taxon>
        <taxon>Bacillati</taxon>
        <taxon>Bacillota</taxon>
        <taxon>Clostridia</taxon>
        <taxon>Lachnospirales</taxon>
        <taxon>Lachnospiraceae</taxon>
        <taxon>Frisingicoccus</taxon>
    </lineage>
</organism>
<dbReference type="Gene3D" id="3.20.20.80">
    <property type="entry name" value="Glycosidases"/>
    <property type="match status" value="1"/>
</dbReference>
<comment type="similarity">
    <text evidence="2 10">Belongs to the disproportionating enzyme family.</text>
</comment>
<evidence type="ECO:0000256" key="1">
    <source>
        <dbReference type="ARBA" id="ARBA00000439"/>
    </source>
</evidence>
<dbReference type="Pfam" id="PF02446">
    <property type="entry name" value="Glyco_hydro_77"/>
    <property type="match status" value="1"/>
</dbReference>
<dbReference type="AlphaFoldDB" id="A0A4R2LFI2"/>
<evidence type="ECO:0000256" key="9">
    <source>
        <dbReference type="ARBA" id="ARBA00031501"/>
    </source>
</evidence>
<dbReference type="NCBIfam" id="NF011079">
    <property type="entry name" value="PRK14508.1-2"/>
    <property type="match status" value="1"/>
</dbReference>
<reference evidence="11 12" key="1">
    <citation type="submission" date="2019-03" db="EMBL/GenBank/DDBJ databases">
        <title>Genomic Encyclopedia of Type Strains, Phase IV (KMG-IV): sequencing the most valuable type-strain genomes for metagenomic binning, comparative biology and taxonomic classification.</title>
        <authorList>
            <person name="Goeker M."/>
        </authorList>
    </citation>
    <scope>NUCLEOTIDE SEQUENCE [LARGE SCALE GENOMIC DNA]</scope>
    <source>
        <strain evidence="11 12">DSM 28559</strain>
    </source>
</reference>
<keyword evidence="12" id="KW-1185">Reference proteome</keyword>
<dbReference type="NCBIfam" id="TIGR00217">
    <property type="entry name" value="malQ"/>
    <property type="match status" value="1"/>
</dbReference>
<dbReference type="GO" id="GO:0005975">
    <property type="term" value="P:carbohydrate metabolic process"/>
    <property type="evidence" value="ECO:0007669"/>
    <property type="project" value="InterPro"/>
</dbReference>
<dbReference type="PANTHER" id="PTHR32438">
    <property type="entry name" value="4-ALPHA-GLUCANOTRANSFERASE DPE1, CHLOROPLASTIC/AMYLOPLASTIC"/>
    <property type="match status" value="1"/>
</dbReference>
<evidence type="ECO:0000256" key="6">
    <source>
        <dbReference type="ARBA" id="ARBA00022679"/>
    </source>
</evidence>
<sequence length="519" mass="59604">MQQKKITKLRQSGILVHPTSFPGPYGIGDLGKGAYDFIDFLKEAGQTLWQCLPLGPTGFGDSPYQAFSAFAGQPLIISPEKLMDWELLTKDDLAEIPEWDMSHVDYGTLIPYKTRLLKKAYTHFQHTPIILLLDEFRTFCKKNEDWLTDYALFMALKDTHDGKAWTEWEPEYKSLTASSRAAALKDLKDTIDYYRFVQYIFFKQWEEFKAYAHANGIQIIGDIPIFVSPDSADVWANQELFLLDDEGYPTVVAGVPPDYFSTTGQLWGNPLYNWDAHKKSHYQWWIRRIRHQLNLTDLLRIDHFRGFEAYWAIPYGEETAINGQWKKGPGTDFFDHVLKAFNGPLPIIAEDLGVITPAVEALRDNYGLPGMRILQFAFADIRDNDYLPYNYIENCVCYTGTHDNDTTQGWYRQASPESQDKVRRYLSCDGSNVHWDFIRLAMGSVARYVLFPIQDVLGLDSSCRMNMPGTCQGNWSWRYCQEQLNPGTAAYLKELSELFGRNQSPAETADDESEEVDLS</sequence>
<keyword evidence="6 10" id="KW-0808">Transferase</keyword>
<name>A0A4R2LFI2_9FIRM</name>